<evidence type="ECO:0000256" key="4">
    <source>
        <dbReference type="ARBA" id="ARBA00012564"/>
    </source>
</evidence>
<evidence type="ECO:0000256" key="12">
    <source>
        <dbReference type="ARBA" id="ARBA00031533"/>
    </source>
</evidence>
<sequence>MRPPRKYAGTRTAVLRRDAVVATVPVALAALLAAAAPASAATTGTSGVGDPYFPLSGNGGYHVAHYDLNLRYDPVSRRLDGKAVLTVRATQKLTRFNLDLSGLKVTALTVDRVKAGFRRSGQELIVSPRHALNKDRTFQVAVTYSGVPKAVTDPDGSKDGWIATDDGVFVAGEPQGSMSWFPGNNHPKDKASYDFTITVPQGRTAVANGVLLSQRTAGGRSTFRWRQSEPMAAYLATATVGRFKVEQYTTRGGIKVYNAVDPREASAAAPVLKKLPSVLDWEAKLFGPYPYKAAGAIVDRAPQVGFALETQTRPVYDQAPDLSTLVHESAHQWFGDSVALTTWKDIWLNEGFATYTEWLYAEQHGGPSAQKTFDDLYATAANDELWSFPPADPGSGANIFGRPVYDRGAMALHKLRKAVGDPAFFKILRTWATDHRGGHGTTAQFTALAERVSGKDLDQLFLTWIGTKGKPSAP</sequence>
<dbReference type="PRINTS" id="PR00756">
    <property type="entry name" value="ALADIPTASE"/>
</dbReference>
<dbReference type="PANTHER" id="PTHR11533:SF297">
    <property type="entry name" value="AMINOPEPTIDASE N"/>
    <property type="match status" value="1"/>
</dbReference>
<name>A0A6B3BKS5_9ACTN</name>
<feature type="domain" description="Aminopeptidase N-like N-terminal" evidence="15">
    <location>
        <begin position="64"/>
        <end position="235"/>
    </location>
</feature>
<dbReference type="CDD" id="cd09603">
    <property type="entry name" value="M1_APN_like"/>
    <property type="match status" value="1"/>
</dbReference>
<evidence type="ECO:0000313" key="16">
    <source>
        <dbReference type="EMBL" id="NEC84522.1"/>
    </source>
</evidence>
<dbReference type="SUPFAM" id="SSF63737">
    <property type="entry name" value="Leukotriene A4 hydrolase N-terminal domain"/>
    <property type="match status" value="1"/>
</dbReference>
<evidence type="ECO:0000256" key="1">
    <source>
        <dbReference type="ARBA" id="ARBA00000098"/>
    </source>
</evidence>
<evidence type="ECO:0000256" key="5">
    <source>
        <dbReference type="ARBA" id="ARBA00015611"/>
    </source>
</evidence>
<keyword evidence="7" id="KW-0479">Metal-binding</keyword>
<dbReference type="InterPro" id="IPR042097">
    <property type="entry name" value="Aminopeptidase_N-like_N_sf"/>
</dbReference>
<dbReference type="InterPro" id="IPR050344">
    <property type="entry name" value="Peptidase_M1_aminopeptidases"/>
</dbReference>
<evidence type="ECO:0000256" key="3">
    <source>
        <dbReference type="ARBA" id="ARBA00010136"/>
    </source>
</evidence>
<keyword evidence="9" id="KW-0862">Zinc</keyword>
<dbReference type="SUPFAM" id="SSF55486">
    <property type="entry name" value="Metalloproteases ('zincins'), catalytic domain"/>
    <property type="match status" value="1"/>
</dbReference>
<dbReference type="InterPro" id="IPR014782">
    <property type="entry name" value="Peptidase_M1_dom"/>
</dbReference>
<keyword evidence="10" id="KW-0482">Metalloprotease</keyword>
<dbReference type="Pfam" id="PF17900">
    <property type="entry name" value="Peptidase_M1_N"/>
    <property type="match status" value="1"/>
</dbReference>
<feature type="signal peptide" evidence="13">
    <location>
        <begin position="1"/>
        <end position="40"/>
    </location>
</feature>
<keyword evidence="13" id="KW-0732">Signal</keyword>
<evidence type="ECO:0000256" key="6">
    <source>
        <dbReference type="ARBA" id="ARBA00022670"/>
    </source>
</evidence>
<evidence type="ECO:0000256" key="13">
    <source>
        <dbReference type="SAM" id="SignalP"/>
    </source>
</evidence>
<evidence type="ECO:0000256" key="7">
    <source>
        <dbReference type="ARBA" id="ARBA00022723"/>
    </source>
</evidence>
<comment type="caution">
    <text evidence="16">The sequence shown here is derived from an EMBL/GenBank/DDBJ whole genome shotgun (WGS) entry which is preliminary data.</text>
</comment>
<evidence type="ECO:0000256" key="9">
    <source>
        <dbReference type="ARBA" id="ARBA00022833"/>
    </source>
</evidence>
<proteinExistence type="inferred from homology"/>
<dbReference type="RefSeq" id="WP_164311965.1">
    <property type="nucleotide sequence ID" value="NZ_JAAGLU010000001.1"/>
</dbReference>
<keyword evidence="8" id="KW-0378">Hydrolase</keyword>
<comment type="similarity">
    <text evidence="3">Belongs to the peptidase M1 family.</text>
</comment>
<dbReference type="Pfam" id="PF01433">
    <property type="entry name" value="Peptidase_M1"/>
    <property type="match status" value="1"/>
</dbReference>
<dbReference type="Gene3D" id="2.60.40.1730">
    <property type="entry name" value="tricorn interacting facor f3 domain"/>
    <property type="match status" value="1"/>
</dbReference>
<evidence type="ECO:0000259" key="15">
    <source>
        <dbReference type="Pfam" id="PF17900"/>
    </source>
</evidence>
<reference evidence="16" key="1">
    <citation type="submission" date="2020-01" db="EMBL/GenBank/DDBJ databases">
        <title>Insect and environment-associated Actinomycetes.</title>
        <authorList>
            <person name="Currrie C."/>
            <person name="Chevrette M."/>
            <person name="Carlson C."/>
            <person name="Stubbendieck R."/>
            <person name="Wendt-Pienkowski E."/>
        </authorList>
    </citation>
    <scope>NUCLEOTIDE SEQUENCE</scope>
    <source>
        <strain evidence="16">SID12501</strain>
    </source>
</reference>
<dbReference type="GO" id="GO:0006508">
    <property type="term" value="P:proteolysis"/>
    <property type="evidence" value="ECO:0007669"/>
    <property type="project" value="UniProtKB-KW"/>
</dbReference>
<dbReference type="InterPro" id="IPR045357">
    <property type="entry name" value="Aminopeptidase_N-like_N"/>
</dbReference>
<protein>
    <recommendedName>
        <fullName evidence="5">Aminopeptidase N</fullName>
        <ecNumber evidence="4">3.4.11.2</ecNumber>
    </recommendedName>
    <alternativeName>
        <fullName evidence="11">Alanine aminopeptidase</fullName>
    </alternativeName>
    <alternativeName>
        <fullName evidence="12">Lysyl aminopeptidase</fullName>
    </alternativeName>
</protein>
<comment type="catalytic activity">
    <reaction evidence="1">
        <text>Release of an N-terminal amino acid, Xaa-|-Yaa- from a peptide, amide or arylamide. Xaa is preferably Ala, but may be most amino acids including Pro (slow action). When a terminal hydrophobic residue is followed by a prolyl residue, the two may be released as an intact Xaa-Pro dipeptide.</text>
        <dbReference type="EC" id="3.4.11.2"/>
    </reaction>
</comment>
<evidence type="ECO:0000259" key="14">
    <source>
        <dbReference type="Pfam" id="PF01433"/>
    </source>
</evidence>
<dbReference type="EMBL" id="JAAGLU010000001">
    <property type="protein sequence ID" value="NEC84522.1"/>
    <property type="molecule type" value="Genomic_DNA"/>
</dbReference>
<accession>A0A6B3BKS5</accession>
<evidence type="ECO:0000256" key="11">
    <source>
        <dbReference type="ARBA" id="ARBA00029811"/>
    </source>
</evidence>
<evidence type="ECO:0000256" key="2">
    <source>
        <dbReference type="ARBA" id="ARBA00001947"/>
    </source>
</evidence>
<comment type="cofactor">
    <cofactor evidence="2">
        <name>Zn(2+)</name>
        <dbReference type="ChEBI" id="CHEBI:29105"/>
    </cofactor>
</comment>
<dbReference type="GO" id="GO:0016285">
    <property type="term" value="F:alanyl aminopeptidase activity"/>
    <property type="evidence" value="ECO:0007669"/>
    <property type="project" value="UniProtKB-EC"/>
</dbReference>
<dbReference type="InterPro" id="IPR001930">
    <property type="entry name" value="Peptidase_M1"/>
</dbReference>
<keyword evidence="6" id="KW-0645">Protease</keyword>
<dbReference type="InterPro" id="IPR027268">
    <property type="entry name" value="Peptidase_M4/M1_CTD_sf"/>
</dbReference>
<feature type="chain" id="PRO_5025390239" description="Aminopeptidase N" evidence="13">
    <location>
        <begin position="41"/>
        <end position="474"/>
    </location>
</feature>
<dbReference type="PANTHER" id="PTHR11533">
    <property type="entry name" value="PROTEASE M1 ZINC METALLOPROTEASE"/>
    <property type="match status" value="1"/>
</dbReference>
<dbReference type="Gene3D" id="1.10.390.10">
    <property type="entry name" value="Neutral Protease Domain 2"/>
    <property type="match status" value="1"/>
</dbReference>
<dbReference type="EC" id="3.4.11.2" evidence="4"/>
<evidence type="ECO:0000256" key="8">
    <source>
        <dbReference type="ARBA" id="ARBA00022801"/>
    </source>
</evidence>
<evidence type="ECO:0000256" key="10">
    <source>
        <dbReference type="ARBA" id="ARBA00023049"/>
    </source>
</evidence>
<dbReference type="GO" id="GO:0008237">
    <property type="term" value="F:metallopeptidase activity"/>
    <property type="evidence" value="ECO:0007669"/>
    <property type="project" value="UniProtKB-KW"/>
</dbReference>
<feature type="domain" description="Peptidase M1 membrane alanine aminopeptidase" evidence="14">
    <location>
        <begin position="318"/>
        <end position="464"/>
    </location>
</feature>
<gene>
    <name evidence="16" type="ORF">G3I71_01260</name>
</gene>
<organism evidence="16">
    <name type="scientific">Streptomyces sp. SID12501</name>
    <dbReference type="NCBI Taxonomy" id="2706042"/>
    <lineage>
        <taxon>Bacteria</taxon>
        <taxon>Bacillati</taxon>
        <taxon>Actinomycetota</taxon>
        <taxon>Actinomycetes</taxon>
        <taxon>Kitasatosporales</taxon>
        <taxon>Streptomycetaceae</taxon>
        <taxon>Streptomyces</taxon>
    </lineage>
</organism>
<dbReference type="GO" id="GO:0008270">
    <property type="term" value="F:zinc ion binding"/>
    <property type="evidence" value="ECO:0007669"/>
    <property type="project" value="InterPro"/>
</dbReference>
<dbReference type="AlphaFoldDB" id="A0A6B3BKS5"/>